<comment type="caution">
    <text evidence="1">The sequence shown here is derived from an EMBL/GenBank/DDBJ whole genome shotgun (WGS) entry which is preliminary data.</text>
</comment>
<reference evidence="2" key="1">
    <citation type="submission" date="2017-04" db="EMBL/GenBank/DDBJ databases">
        <title>Function of individual gut microbiota members based on whole genome sequencing of pure cultures obtained from chicken caecum.</title>
        <authorList>
            <person name="Medvecky M."/>
            <person name="Cejkova D."/>
            <person name="Polansky O."/>
            <person name="Karasova D."/>
            <person name="Kubasova T."/>
            <person name="Cizek A."/>
            <person name="Rychlik I."/>
        </authorList>
    </citation>
    <scope>NUCLEOTIDE SEQUENCE [LARGE SCALE GENOMIC DNA]</scope>
    <source>
        <strain evidence="2">An70</strain>
    </source>
</reference>
<evidence type="ECO:0000313" key="2">
    <source>
        <dbReference type="Proteomes" id="UP000196560"/>
    </source>
</evidence>
<protein>
    <submittedName>
        <fullName evidence="1">Uncharacterized protein</fullName>
    </submittedName>
</protein>
<proteinExistence type="predicted"/>
<accession>A0A1Y3U251</accession>
<dbReference type="EMBL" id="NFHO01000006">
    <property type="protein sequence ID" value="OUN42844.1"/>
    <property type="molecule type" value="Genomic_DNA"/>
</dbReference>
<sequence>MTTMNDEKWTELQQAEDMAYFKADICLYSPESYTLDEKREICNEMVSTSKAVLDAMRADFDQLPADARSKLLDMLCQSGVESPEWWRDVLVGDGDPLYKELETI</sequence>
<organism evidence="1 2">
    <name type="scientific">Enorma massiliensis</name>
    <dbReference type="NCBI Taxonomy" id="1472761"/>
    <lineage>
        <taxon>Bacteria</taxon>
        <taxon>Bacillati</taxon>
        <taxon>Actinomycetota</taxon>
        <taxon>Coriobacteriia</taxon>
        <taxon>Coriobacteriales</taxon>
        <taxon>Coriobacteriaceae</taxon>
        <taxon>Enorma</taxon>
    </lineage>
</organism>
<name>A0A1Y3U251_9ACTN</name>
<dbReference type="RefSeq" id="WP_087186495.1">
    <property type="nucleotide sequence ID" value="NZ_NFHO01000006.1"/>
</dbReference>
<gene>
    <name evidence="1" type="ORF">B5G21_06490</name>
</gene>
<dbReference type="Proteomes" id="UP000196560">
    <property type="component" value="Unassembled WGS sequence"/>
</dbReference>
<evidence type="ECO:0000313" key="1">
    <source>
        <dbReference type="EMBL" id="OUN42844.1"/>
    </source>
</evidence>
<keyword evidence="2" id="KW-1185">Reference proteome</keyword>
<dbReference type="AlphaFoldDB" id="A0A1Y3U251"/>